<dbReference type="PATRIC" id="fig|84292.3.peg.256"/>
<dbReference type="InterPro" id="IPR036388">
    <property type="entry name" value="WH-like_DNA-bd_sf"/>
</dbReference>
<dbReference type="Gene3D" id="1.10.10.10">
    <property type="entry name" value="Winged helix-like DNA-binding domain superfamily/Winged helix DNA-binding domain"/>
    <property type="match status" value="1"/>
</dbReference>
<dbReference type="Pfam" id="PF00392">
    <property type="entry name" value="GntR"/>
    <property type="match status" value="1"/>
</dbReference>
<dbReference type="InterPro" id="IPR011663">
    <property type="entry name" value="UTRA"/>
</dbReference>
<evidence type="ECO:0000256" key="2">
    <source>
        <dbReference type="ARBA" id="ARBA00023125"/>
    </source>
</evidence>
<dbReference type="PROSITE" id="PS50949">
    <property type="entry name" value="HTH_GNTR"/>
    <property type="match status" value="1"/>
</dbReference>
<evidence type="ECO:0000259" key="4">
    <source>
        <dbReference type="PROSITE" id="PS50949"/>
    </source>
</evidence>
<protein>
    <submittedName>
        <fullName evidence="5">GntR family transcriptional regulator</fullName>
    </submittedName>
</protein>
<dbReference type="Proteomes" id="UP000037737">
    <property type="component" value="Unassembled WGS sequence"/>
</dbReference>
<dbReference type="SUPFAM" id="SSF46785">
    <property type="entry name" value="Winged helix' DNA-binding domain"/>
    <property type="match status" value="1"/>
</dbReference>
<dbReference type="InterPro" id="IPR028978">
    <property type="entry name" value="Chorismate_lyase_/UTRA_dom_sf"/>
</dbReference>
<evidence type="ECO:0000256" key="1">
    <source>
        <dbReference type="ARBA" id="ARBA00023015"/>
    </source>
</evidence>
<reference evidence="5" key="1">
    <citation type="submission" date="2015-04" db="EMBL/GenBank/DDBJ databases">
        <title>Complete genome sequence of Microbacterium chocolatum SIT 101, a bacterium enantioselectively hydrolyzing mesomeric diesters.</title>
        <authorList>
            <person name="Li X."/>
            <person name="Xu Y."/>
        </authorList>
    </citation>
    <scope>NUCLEOTIDE SEQUENCE [LARGE SCALE GENOMIC DNA]</scope>
    <source>
        <strain evidence="5">SIT 101</strain>
    </source>
</reference>
<dbReference type="SMART" id="SM00866">
    <property type="entry name" value="UTRA"/>
    <property type="match status" value="1"/>
</dbReference>
<dbReference type="Pfam" id="PF07702">
    <property type="entry name" value="UTRA"/>
    <property type="match status" value="1"/>
</dbReference>
<dbReference type="AlphaFoldDB" id="A0A0N0RRU4"/>
<name>A0A0N0RRU4_9MICO</name>
<evidence type="ECO:0000313" key="5">
    <source>
        <dbReference type="EMBL" id="KOS12353.1"/>
    </source>
</evidence>
<keyword evidence="3" id="KW-0804">Transcription</keyword>
<proteinExistence type="predicted"/>
<dbReference type="InterPro" id="IPR000524">
    <property type="entry name" value="Tscrpt_reg_HTH_GntR"/>
</dbReference>
<sequence length="224" mass="24880">MATVTAQLKAGDRLPTEPELATQFEVSRATVREALKALENEGLVYAVQGKGRFVTTAGSFRIERPVTRYESITEVLESLGYEVTNVVLSVTEEEADERMATMLGLEVGDPVIKIVRLRLGDDRPMVFSVNTVPRDVLPGPVTYRDWGGSLSKAIESHGNHIESSIARISAALLPGDAAERYNLADIEVWLLIEETCLTRDGRKVLHALDYHRGDELAFNVMRRR</sequence>
<comment type="caution">
    <text evidence="5">The sequence shown here is derived from an EMBL/GenBank/DDBJ whole genome shotgun (WGS) entry which is preliminary data.</text>
</comment>
<dbReference type="SMART" id="SM00345">
    <property type="entry name" value="HTH_GNTR"/>
    <property type="match status" value="1"/>
</dbReference>
<keyword evidence="6" id="KW-1185">Reference proteome</keyword>
<dbReference type="CDD" id="cd07377">
    <property type="entry name" value="WHTH_GntR"/>
    <property type="match status" value="1"/>
</dbReference>
<dbReference type="Gene3D" id="3.40.1410.10">
    <property type="entry name" value="Chorismate lyase-like"/>
    <property type="match status" value="1"/>
</dbReference>
<dbReference type="PANTHER" id="PTHR44846">
    <property type="entry name" value="MANNOSYL-D-GLYCERATE TRANSPORT/METABOLISM SYSTEM REPRESSOR MNGR-RELATED"/>
    <property type="match status" value="1"/>
</dbReference>
<dbReference type="KEGG" id="mcw:A8L33_05070"/>
<feature type="domain" description="HTH gntR-type" evidence="4">
    <location>
        <begin position="1"/>
        <end position="57"/>
    </location>
</feature>
<gene>
    <name evidence="5" type="ORF">XI38_01215</name>
</gene>
<dbReference type="InterPro" id="IPR050679">
    <property type="entry name" value="Bact_HTH_transcr_reg"/>
</dbReference>
<dbReference type="EMBL" id="LAVO01000001">
    <property type="protein sequence ID" value="KOS12353.1"/>
    <property type="molecule type" value="Genomic_DNA"/>
</dbReference>
<dbReference type="GO" id="GO:0003700">
    <property type="term" value="F:DNA-binding transcription factor activity"/>
    <property type="evidence" value="ECO:0007669"/>
    <property type="project" value="InterPro"/>
</dbReference>
<organism evidence="5 6">
    <name type="scientific">Microbacterium aurantiacum</name>
    <dbReference type="NCBI Taxonomy" id="162393"/>
    <lineage>
        <taxon>Bacteria</taxon>
        <taxon>Bacillati</taxon>
        <taxon>Actinomycetota</taxon>
        <taxon>Actinomycetes</taxon>
        <taxon>Micrococcales</taxon>
        <taxon>Microbacteriaceae</taxon>
        <taxon>Microbacterium</taxon>
    </lineage>
</organism>
<accession>A0A0N0RRU4</accession>
<keyword evidence="1" id="KW-0805">Transcription regulation</keyword>
<evidence type="ECO:0000256" key="3">
    <source>
        <dbReference type="ARBA" id="ARBA00023163"/>
    </source>
</evidence>
<dbReference type="InterPro" id="IPR036390">
    <property type="entry name" value="WH_DNA-bd_sf"/>
</dbReference>
<dbReference type="PANTHER" id="PTHR44846:SF17">
    <property type="entry name" value="GNTR-FAMILY TRANSCRIPTIONAL REGULATOR"/>
    <property type="match status" value="1"/>
</dbReference>
<keyword evidence="2" id="KW-0238">DNA-binding</keyword>
<dbReference type="PRINTS" id="PR00035">
    <property type="entry name" value="HTHGNTR"/>
</dbReference>
<dbReference type="SUPFAM" id="SSF64288">
    <property type="entry name" value="Chorismate lyase-like"/>
    <property type="match status" value="1"/>
</dbReference>
<dbReference type="GO" id="GO:0003677">
    <property type="term" value="F:DNA binding"/>
    <property type="evidence" value="ECO:0007669"/>
    <property type="project" value="UniProtKB-KW"/>
</dbReference>
<dbReference type="GO" id="GO:0045892">
    <property type="term" value="P:negative regulation of DNA-templated transcription"/>
    <property type="evidence" value="ECO:0007669"/>
    <property type="project" value="TreeGrafter"/>
</dbReference>
<evidence type="ECO:0000313" key="6">
    <source>
        <dbReference type="Proteomes" id="UP000037737"/>
    </source>
</evidence>